<dbReference type="AlphaFoldDB" id="A0A0X3V5W4"/>
<dbReference type="RefSeq" id="WP_062702160.1">
    <property type="nucleotide sequence ID" value="NZ_LLZG01000083.1"/>
</dbReference>
<dbReference type="SUPFAM" id="SSF53474">
    <property type="entry name" value="alpha/beta-Hydrolases"/>
    <property type="match status" value="1"/>
</dbReference>
<comment type="caution">
    <text evidence="1">The sequence shown here is derived from an EMBL/GenBank/DDBJ whole genome shotgun (WGS) entry which is preliminary data.</text>
</comment>
<evidence type="ECO:0000313" key="1">
    <source>
        <dbReference type="EMBL" id="KUL40185.1"/>
    </source>
</evidence>
<organism evidence="1 2">
    <name type="scientific">Streptomyces regalis</name>
    <dbReference type="NCBI Taxonomy" id="68262"/>
    <lineage>
        <taxon>Bacteria</taxon>
        <taxon>Bacillati</taxon>
        <taxon>Actinomycetota</taxon>
        <taxon>Actinomycetes</taxon>
        <taxon>Kitasatosporales</taxon>
        <taxon>Streptomycetaceae</taxon>
        <taxon>Streptomyces</taxon>
    </lineage>
</organism>
<sequence length="142" mass="15111">MPAFHSLAQDASYDLQVQVENSCYGDYATAFGTTSSGDVTQPDVLADPTWQSRFAESRLGTTAPGAPAYVYHGTTDTIVPYSQGSTLYHDWCARGASVEFETIDGADHVAGESLGSLRGVPWLIDRLNGVAPEPGCHEVGLI</sequence>
<name>A0A0X3V5W4_9ACTN</name>
<dbReference type="Proteomes" id="UP000053923">
    <property type="component" value="Unassembled WGS sequence"/>
</dbReference>
<dbReference type="GO" id="GO:0004806">
    <property type="term" value="F:triacylglycerol lipase activity"/>
    <property type="evidence" value="ECO:0007669"/>
    <property type="project" value="InterPro"/>
</dbReference>
<dbReference type="PANTHER" id="PTHR34853">
    <property type="match status" value="1"/>
</dbReference>
<evidence type="ECO:0000313" key="2">
    <source>
        <dbReference type="Proteomes" id="UP000053923"/>
    </source>
</evidence>
<protein>
    <recommendedName>
        <fullName evidence="3">Peptidase S9 prolyl oligopeptidase catalytic domain-containing protein</fullName>
    </recommendedName>
</protein>
<dbReference type="GO" id="GO:0016042">
    <property type="term" value="P:lipid catabolic process"/>
    <property type="evidence" value="ECO:0007669"/>
    <property type="project" value="InterPro"/>
</dbReference>
<dbReference type="OrthoDB" id="9798122at2"/>
<dbReference type="EMBL" id="LLZG01000083">
    <property type="protein sequence ID" value="KUL40185.1"/>
    <property type="molecule type" value="Genomic_DNA"/>
</dbReference>
<dbReference type="PANTHER" id="PTHR34853:SF1">
    <property type="entry name" value="LIPASE 5"/>
    <property type="match status" value="1"/>
</dbReference>
<dbReference type="Gene3D" id="3.40.50.1820">
    <property type="entry name" value="alpha/beta hydrolase"/>
    <property type="match status" value="1"/>
</dbReference>
<reference evidence="2" key="1">
    <citation type="submission" date="2015-10" db="EMBL/GenBank/DDBJ databases">
        <authorList>
            <person name="Ju K.-S."/>
            <person name="Doroghazi J.R."/>
            <person name="Metcalf W.W."/>
        </authorList>
    </citation>
    <scope>NUCLEOTIDE SEQUENCE [LARGE SCALE GENOMIC DNA]</scope>
    <source>
        <strain evidence="2">NRRL 3151</strain>
    </source>
</reference>
<proteinExistence type="predicted"/>
<accession>A0A0X3V5W4</accession>
<keyword evidence="2" id="KW-1185">Reference proteome</keyword>
<dbReference type="InterPro" id="IPR029058">
    <property type="entry name" value="AB_hydrolase_fold"/>
</dbReference>
<gene>
    <name evidence="1" type="ORF">ADL12_13995</name>
</gene>
<dbReference type="Pfam" id="PF03583">
    <property type="entry name" value="LIP"/>
    <property type="match status" value="1"/>
</dbReference>
<evidence type="ECO:0008006" key="3">
    <source>
        <dbReference type="Google" id="ProtNLM"/>
    </source>
</evidence>
<dbReference type="InterPro" id="IPR005152">
    <property type="entry name" value="Lipase_secreted"/>
</dbReference>